<reference evidence="3" key="1">
    <citation type="submission" date="2018-04" db="EMBL/GenBank/DDBJ databases">
        <authorList>
            <person name="Cornet L."/>
        </authorList>
    </citation>
    <scope>NUCLEOTIDE SEQUENCE [LARGE SCALE GENOMIC DNA]</scope>
</reference>
<accession>A0A2W4WFS7</accession>
<dbReference type="Gene3D" id="3.30.2310.20">
    <property type="entry name" value="RelE-like"/>
    <property type="match status" value="1"/>
</dbReference>
<dbReference type="EMBL" id="QBMN01000054">
    <property type="protein sequence ID" value="PZO42027.1"/>
    <property type="molecule type" value="Genomic_DNA"/>
</dbReference>
<sequence length="85" mass="9858">MTHRIEFAKPAIKQFKALPPQAQQRLKPKIDALSQEPRPAGMVKLSGKDDLYRIRVGNYRIIYAIEDDQLLVLVLTIGHRREVHR</sequence>
<comment type="caution">
    <text evidence="2">The sequence shown here is derived from an EMBL/GenBank/DDBJ whole genome shotgun (WGS) entry which is preliminary data.</text>
</comment>
<evidence type="ECO:0000313" key="2">
    <source>
        <dbReference type="EMBL" id="PZO42027.1"/>
    </source>
</evidence>
<dbReference type="InterPro" id="IPR052747">
    <property type="entry name" value="TA_system_RelE_toxin"/>
</dbReference>
<dbReference type="PANTHER" id="PTHR38813:SF1">
    <property type="entry name" value="TOXIN RELE1-RELATED"/>
    <property type="match status" value="1"/>
</dbReference>
<dbReference type="Pfam" id="PF05016">
    <property type="entry name" value="ParE_toxin"/>
    <property type="match status" value="1"/>
</dbReference>
<name>A0A2W4WFS7_9CYAN</name>
<organism evidence="2 3">
    <name type="scientific">Shackletoniella antarctica</name>
    <dbReference type="NCBI Taxonomy" id="268115"/>
    <lineage>
        <taxon>Bacteria</taxon>
        <taxon>Bacillati</taxon>
        <taxon>Cyanobacteriota</taxon>
        <taxon>Cyanophyceae</taxon>
        <taxon>Oculatellales</taxon>
        <taxon>Oculatellaceae</taxon>
        <taxon>Shackletoniella</taxon>
    </lineage>
</organism>
<evidence type="ECO:0000313" key="3">
    <source>
        <dbReference type="Proteomes" id="UP000249081"/>
    </source>
</evidence>
<evidence type="ECO:0000256" key="1">
    <source>
        <dbReference type="ARBA" id="ARBA00022649"/>
    </source>
</evidence>
<dbReference type="InterPro" id="IPR007712">
    <property type="entry name" value="RelE/ParE_toxin"/>
</dbReference>
<dbReference type="InterPro" id="IPR035093">
    <property type="entry name" value="RelE/ParE_toxin_dom_sf"/>
</dbReference>
<reference evidence="2 3" key="2">
    <citation type="submission" date="2018-06" db="EMBL/GenBank/DDBJ databases">
        <title>Metagenomic assembly of (sub)arctic Cyanobacteria and their associated microbiome from non-axenic cultures.</title>
        <authorList>
            <person name="Baurain D."/>
        </authorList>
    </citation>
    <scope>NUCLEOTIDE SEQUENCE [LARGE SCALE GENOMIC DNA]</scope>
    <source>
        <strain evidence="2">ULC041bin1</strain>
    </source>
</reference>
<dbReference type="AlphaFoldDB" id="A0A2W4WFS7"/>
<keyword evidence="1" id="KW-1277">Toxin-antitoxin system</keyword>
<proteinExistence type="predicted"/>
<dbReference type="PANTHER" id="PTHR38813">
    <property type="match status" value="1"/>
</dbReference>
<dbReference type="Proteomes" id="UP000249081">
    <property type="component" value="Unassembled WGS sequence"/>
</dbReference>
<protein>
    <submittedName>
        <fullName evidence="2">Type II toxin-antitoxin system mRNA interferase toxin, RelE/StbE family</fullName>
    </submittedName>
</protein>
<gene>
    <name evidence="2" type="ORF">DCF17_09510</name>
</gene>
<dbReference type="SUPFAM" id="SSF143011">
    <property type="entry name" value="RelE-like"/>
    <property type="match status" value="1"/>
</dbReference>